<feature type="compositionally biased region" description="Gly residues" evidence="2">
    <location>
        <begin position="68"/>
        <end position="77"/>
    </location>
</feature>
<feature type="compositionally biased region" description="Polar residues" evidence="2">
    <location>
        <begin position="36"/>
        <end position="51"/>
    </location>
</feature>
<evidence type="ECO:0000256" key="2">
    <source>
        <dbReference type="SAM" id="MobiDB-lite"/>
    </source>
</evidence>
<gene>
    <name evidence="3" type="ORF">BaRGS_00013740</name>
</gene>
<comment type="caution">
    <text evidence="3">The sequence shown here is derived from an EMBL/GenBank/DDBJ whole genome shotgun (WGS) entry which is preliminary data.</text>
</comment>
<organism evidence="3 4">
    <name type="scientific">Batillaria attramentaria</name>
    <dbReference type="NCBI Taxonomy" id="370345"/>
    <lineage>
        <taxon>Eukaryota</taxon>
        <taxon>Metazoa</taxon>
        <taxon>Spiralia</taxon>
        <taxon>Lophotrochozoa</taxon>
        <taxon>Mollusca</taxon>
        <taxon>Gastropoda</taxon>
        <taxon>Caenogastropoda</taxon>
        <taxon>Sorbeoconcha</taxon>
        <taxon>Cerithioidea</taxon>
        <taxon>Batillariidae</taxon>
        <taxon>Batillaria</taxon>
    </lineage>
</organism>
<feature type="coiled-coil region" evidence="1">
    <location>
        <begin position="129"/>
        <end position="156"/>
    </location>
</feature>
<accession>A0ABD0L7I7</accession>
<dbReference type="Proteomes" id="UP001519460">
    <property type="component" value="Unassembled WGS sequence"/>
</dbReference>
<dbReference type="AlphaFoldDB" id="A0ABD0L7I7"/>
<evidence type="ECO:0000313" key="3">
    <source>
        <dbReference type="EMBL" id="KAK7495100.1"/>
    </source>
</evidence>
<feature type="compositionally biased region" description="Polar residues" evidence="2">
    <location>
        <begin position="1"/>
        <end position="11"/>
    </location>
</feature>
<keyword evidence="1" id="KW-0175">Coiled coil</keyword>
<dbReference type="EMBL" id="JACVVK020000078">
    <property type="protein sequence ID" value="KAK7495100.1"/>
    <property type="molecule type" value="Genomic_DNA"/>
</dbReference>
<sequence>MSLIRTNSYNTFKPIPEDSESHHVVPKENDTDKDSSPQTNEAPTSESQVQELRQLLHDLQDTRASRRSGGGMVGGSGSRPSSRCSVRSGSWSRLGSRRGSWFQDEEDDEENQVTEVGASHKAALLVASKQRLVYTLQDLRHELTSLDEEVNRIRNDILNSRRFFNAMRGIPCEPTWGSSCRRNGSGSSSPSMYSLDNSFYASDETDSMARSESSCSFASWRSEAELYNVFTEVEDELVGERCSSVPVKVKDRALQPRPSSTGPRGRFKWAHLSGTTRLTGRNGCLNPSAIVFLEGSTPLTDDVSRYLSAQ</sequence>
<evidence type="ECO:0000313" key="4">
    <source>
        <dbReference type="Proteomes" id="UP001519460"/>
    </source>
</evidence>
<keyword evidence="4" id="KW-1185">Reference proteome</keyword>
<feature type="region of interest" description="Disordered" evidence="2">
    <location>
        <begin position="1"/>
        <end position="109"/>
    </location>
</feature>
<protein>
    <submittedName>
        <fullName evidence="3">Uncharacterized protein</fullName>
    </submittedName>
</protein>
<feature type="compositionally biased region" description="Low complexity" evidence="2">
    <location>
        <begin position="78"/>
        <end position="100"/>
    </location>
</feature>
<name>A0ABD0L7I7_9CAEN</name>
<feature type="compositionally biased region" description="Basic and acidic residues" evidence="2">
    <location>
        <begin position="15"/>
        <end position="35"/>
    </location>
</feature>
<reference evidence="3 4" key="1">
    <citation type="journal article" date="2023" name="Sci. Data">
        <title>Genome assembly of the Korean intertidal mud-creeper Batillaria attramentaria.</title>
        <authorList>
            <person name="Patra A.K."/>
            <person name="Ho P.T."/>
            <person name="Jun S."/>
            <person name="Lee S.J."/>
            <person name="Kim Y."/>
            <person name="Won Y.J."/>
        </authorList>
    </citation>
    <scope>NUCLEOTIDE SEQUENCE [LARGE SCALE GENOMIC DNA]</scope>
    <source>
        <strain evidence="3">Wonlab-2016</strain>
    </source>
</reference>
<proteinExistence type="predicted"/>
<feature type="compositionally biased region" description="Basic and acidic residues" evidence="2">
    <location>
        <begin position="54"/>
        <end position="64"/>
    </location>
</feature>
<evidence type="ECO:0000256" key="1">
    <source>
        <dbReference type="SAM" id="Coils"/>
    </source>
</evidence>